<dbReference type="Proteomes" id="UP001642360">
    <property type="component" value="Unassembled WGS sequence"/>
</dbReference>
<reference evidence="1 2" key="1">
    <citation type="submission" date="2024-02" db="EMBL/GenBank/DDBJ databases">
        <authorList>
            <person name="Vignale AGUSTIN F."/>
            <person name="Sosa J E."/>
            <person name="Modenutti C."/>
        </authorList>
    </citation>
    <scope>NUCLEOTIDE SEQUENCE [LARGE SCALE GENOMIC DNA]</scope>
</reference>
<comment type="caution">
    <text evidence="1">The sequence shown here is derived from an EMBL/GenBank/DDBJ whole genome shotgun (WGS) entry which is preliminary data.</text>
</comment>
<proteinExistence type="predicted"/>
<dbReference type="AlphaFoldDB" id="A0ABC8RRB1"/>
<sequence length="86" mass="9409">ETSSVLVQNLAELKDLASVNPVKVDHAIPLEEPLDDSTRVLMDANVESSVHAEVDQVLESIIVLSDKPAPKKRKILEPDVFLPSKP</sequence>
<dbReference type="EMBL" id="CAUOFW020001693">
    <property type="protein sequence ID" value="CAK9147541.1"/>
    <property type="molecule type" value="Genomic_DNA"/>
</dbReference>
<gene>
    <name evidence="1" type="ORF">ILEXP_LOCUS15447</name>
</gene>
<evidence type="ECO:0000313" key="2">
    <source>
        <dbReference type="Proteomes" id="UP001642360"/>
    </source>
</evidence>
<organism evidence="1 2">
    <name type="scientific">Ilex paraguariensis</name>
    <name type="common">yerba mate</name>
    <dbReference type="NCBI Taxonomy" id="185542"/>
    <lineage>
        <taxon>Eukaryota</taxon>
        <taxon>Viridiplantae</taxon>
        <taxon>Streptophyta</taxon>
        <taxon>Embryophyta</taxon>
        <taxon>Tracheophyta</taxon>
        <taxon>Spermatophyta</taxon>
        <taxon>Magnoliopsida</taxon>
        <taxon>eudicotyledons</taxon>
        <taxon>Gunneridae</taxon>
        <taxon>Pentapetalae</taxon>
        <taxon>asterids</taxon>
        <taxon>campanulids</taxon>
        <taxon>Aquifoliales</taxon>
        <taxon>Aquifoliaceae</taxon>
        <taxon>Ilex</taxon>
    </lineage>
</organism>
<evidence type="ECO:0000313" key="1">
    <source>
        <dbReference type="EMBL" id="CAK9147541.1"/>
    </source>
</evidence>
<protein>
    <submittedName>
        <fullName evidence="1">Uncharacterized protein</fullName>
    </submittedName>
</protein>
<feature type="non-terminal residue" evidence="1">
    <location>
        <position position="1"/>
    </location>
</feature>
<keyword evidence="2" id="KW-1185">Reference proteome</keyword>
<feature type="non-terminal residue" evidence="1">
    <location>
        <position position="86"/>
    </location>
</feature>
<accession>A0ABC8RRB1</accession>
<name>A0ABC8RRB1_9AQUA</name>